<keyword evidence="2" id="KW-1185">Reference proteome</keyword>
<dbReference type="EMBL" id="FXAM01000001">
    <property type="protein sequence ID" value="SMF96048.1"/>
    <property type="molecule type" value="Genomic_DNA"/>
</dbReference>
<sequence>MPTTPQQRQAAIAAYTEQRRMALDAAPGVLPQVFSQHTPSPLMRVGDSAEALSFVVAQLAHTEATVFAKQYTPMQYEELLPLSYEAGEYATEIRYEIMDAVGATRSGSGKGAVNLVDVAYADKTFPVVADNIGYDYTQEELRQTAYLRRPISSARMDAAMDIYRRKLNAVGLFGDTQRNLTGLFNNPYVPQASAPTGNWASATPDQILADINTALLAVWNNSANNDHADTLALAPSAYSQLLRPRATNSDTTLLRFVQENNLTTQRTGRPLKIAPAYGLDTAGVGGTKRLMAYVRSPLRLVMHIPLPLRFLAPQFVGLSVQVPGEFKYSGVENRYIKSSYYMDGL</sequence>
<accession>A0A1Y6CZE1</accession>
<protein>
    <recommendedName>
        <fullName evidence="3">DUF2184 domain-containing protein</fullName>
    </recommendedName>
</protein>
<dbReference type="RefSeq" id="WP_085214786.1">
    <property type="nucleotide sequence ID" value="NZ_FXAM01000001.1"/>
</dbReference>
<reference evidence="1 2" key="1">
    <citation type="submission" date="2016-12" db="EMBL/GenBank/DDBJ databases">
        <authorList>
            <person name="Song W.-J."/>
            <person name="Kurnit D.M."/>
        </authorList>
    </citation>
    <scope>NUCLEOTIDE SEQUENCE [LARGE SCALE GENOMIC DNA]</scope>
    <source>
        <strain evidence="1 2">175</strain>
    </source>
</reference>
<dbReference type="OrthoDB" id="6472583at2"/>
<dbReference type="Proteomes" id="UP000192923">
    <property type="component" value="Unassembled WGS sequence"/>
</dbReference>
<dbReference type="PIRSF" id="PIRSF029202">
    <property type="entry name" value="UCP029202"/>
    <property type="match status" value="1"/>
</dbReference>
<dbReference type="InterPro" id="IPR020049">
    <property type="entry name" value="Major_capsid-like"/>
</dbReference>
<gene>
    <name evidence="1" type="ORF">SAMN02949497_3428</name>
</gene>
<dbReference type="AlphaFoldDB" id="A0A1Y6CZE1"/>
<organism evidence="1 2">
    <name type="scientific">Methylomagnum ishizawai</name>
    <dbReference type="NCBI Taxonomy" id="1760988"/>
    <lineage>
        <taxon>Bacteria</taxon>
        <taxon>Pseudomonadati</taxon>
        <taxon>Pseudomonadota</taxon>
        <taxon>Gammaproteobacteria</taxon>
        <taxon>Methylococcales</taxon>
        <taxon>Methylococcaceae</taxon>
        <taxon>Methylomagnum</taxon>
    </lineage>
</organism>
<dbReference type="Pfam" id="PF09950">
    <property type="entry name" value="Major_capside"/>
    <property type="match status" value="1"/>
</dbReference>
<evidence type="ECO:0000313" key="2">
    <source>
        <dbReference type="Proteomes" id="UP000192923"/>
    </source>
</evidence>
<name>A0A1Y6CZE1_9GAMM</name>
<evidence type="ECO:0000313" key="1">
    <source>
        <dbReference type="EMBL" id="SMF96048.1"/>
    </source>
</evidence>
<dbReference type="SUPFAM" id="SSF56563">
    <property type="entry name" value="Major capsid protein gp5"/>
    <property type="match status" value="1"/>
</dbReference>
<evidence type="ECO:0008006" key="3">
    <source>
        <dbReference type="Google" id="ProtNLM"/>
    </source>
</evidence>
<proteinExistence type="predicted"/>
<dbReference type="STRING" id="1760988.SAMN02949497_3428"/>